<dbReference type="InterPro" id="IPR039657">
    <property type="entry name" value="Dimethylallyltransferase"/>
</dbReference>
<dbReference type="AlphaFoldDB" id="A0A9E5MPT7"/>
<reference evidence="14" key="1">
    <citation type="submission" date="2020-03" db="EMBL/GenBank/DDBJ databases">
        <authorList>
            <person name="Guo F."/>
        </authorList>
    </citation>
    <scope>NUCLEOTIDE SEQUENCE</scope>
    <source>
        <strain evidence="14">JCM 30134</strain>
    </source>
</reference>
<keyword evidence="5 10" id="KW-0819">tRNA processing</keyword>
<comment type="function">
    <text evidence="2 10 12">Catalyzes the transfer of a dimethylallyl group onto the adenine at position 37 in tRNAs that read codons beginning with uridine, leading to the formation of N6-(dimethylallyl)adenosine (i(6)A).</text>
</comment>
<dbReference type="GO" id="GO:0052381">
    <property type="term" value="F:tRNA dimethylallyltransferase activity"/>
    <property type="evidence" value="ECO:0007669"/>
    <property type="project" value="UniProtKB-UniRule"/>
</dbReference>
<evidence type="ECO:0000256" key="10">
    <source>
        <dbReference type="HAMAP-Rule" id="MF_00185"/>
    </source>
</evidence>
<evidence type="ECO:0000256" key="13">
    <source>
        <dbReference type="RuleBase" id="RU003785"/>
    </source>
</evidence>
<dbReference type="Gene3D" id="3.40.50.300">
    <property type="entry name" value="P-loop containing nucleotide triphosphate hydrolases"/>
    <property type="match status" value="1"/>
</dbReference>
<keyword evidence="8 10" id="KW-0460">Magnesium</keyword>
<dbReference type="Proteomes" id="UP000787472">
    <property type="component" value="Unassembled WGS sequence"/>
</dbReference>
<feature type="binding site" evidence="10">
    <location>
        <begin position="11"/>
        <end position="18"/>
    </location>
    <ligand>
        <name>ATP</name>
        <dbReference type="ChEBI" id="CHEBI:30616"/>
    </ligand>
</feature>
<dbReference type="Pfam" id="PF01715">
    <property type="entry name" value="IPPT"/>
    <property type="match status" value="1"/>
</dbReference>
<feature type="region of interest" description="Interaction with substrate tRNA" evidence="10">
    <location>
        <begin position="36"/>
        <end position="39"/>
    </location>
</feature>
<gene>
    <name evidence="10 14" type="primary">miaA</name>
    <name evidence="14" type="ORF">G8770_21445</name>
</gene>
<evidence type="ECO:0000256" key="4">
    <source>
        <dbReference type="ARBA" id="ARBA00022679"/>
    </source>
</evidence>
<evidence type="ECO:0000313" key="15">
    <source>
        <dbReference type="Proteomes" id="UP000787472"/>
    </source>
</evidence>
<dbReference type="EMBL" id="JAAONZ010000024">
    <property type="protein sequence ID" value="NHO68122.1"/>
    <property type="molecule type" value="Genomic_DNA"/>
</dbReference>
<dbReference type="InterPro" id="IPR027417">
    <property type="entry name" value="P-loop_NTPase"/>
</dbReference>
<dbReference type="Gene3D" id="1.10.20.140">
    <property type="match status" value="1"/>
</dbReference>
<keyword evidence="4 10" id="KW-0808">Transferase</keyword>
<dbReference type="RefSeq" id="WP_167191817.1">
    <property type="nucleotide sequence ID" value="NZ_JAAONZ010000024.1"/>
</dbReference>
<keyword evidence="15" id="KW-1185">Reference proteome</keyword>
<organism evidence="14 15">
    <name type="scientific">Pseudomaricurvus hydrocarbonicus</name>
    <dbReference type="NCBI Taxonomy" id="1470433"/>
    <lineage>
        <taxon>Bacteria</taxon>
        <taxon>Pseudomonadati</taxon>
        <taxon>Pseudomonadota</taxon>
        <taxon>Gammaproteobacteria</taxon>
        <taxon>Cellvibrionales</taxon>
        <taxon>Cellvibrionaceae</taxon>
        <taxon>Pseudomaricurvus</taxon>
    </lineage>
</organism>
<proteinExistence type="inferred from homology"/>
<protein>
    <recommendedName>
        <fullName evidence="10">tRNA dimethylallyltransferase</fullName>
        <ecNumber evidence="10">2.5.1.75</ecNumber>
    </recommendedName>
    <alternativeName>
        <fullName evidence="10">Dimethylallyl diphosphate:tRNA dimethylallyltransferase</fullName>
        <shortName evidence="10">DMAPP:tRNA dimethylallyltransferase</shortName>
        <shortName evidence="10">DMATase</shortName>
    </alternativeName>
    <alternativeName>
        <fullName evidence="10">Isopentenyl-diphosphate:tRNA isopentenyltransferase</fullName>
        <shortName evidence="10">IPP transferase</shortName>
        <shortName evidence="10">IPPT</shortName>
        <shortName evidence="10">IPTase</shortName>
    </alternativeName>
</protein>
<sequence length="322" mass="36421">MHKPLVIFLMGPTASGKTDLAIALRDLLPVELISVDSALVYRQMDIGSAKPSAEEQALAPHRLLDIRDPGDPYSAAEFREDALREIDDIVSQGRIPLLVGGTMLYFKALLEGFADMPAADPAVRAAIEAEADRLGWPAIHRQLQAIDPDTAAAIHPNHSQRICRALEVFRVSGRTMTELRQQQDRQAQDLHQRFQVVQVAIAPHDRAVLHERIARRFELMLQQGFLDEVQRLYDRGDLVPDLPAIRAVGYRQVWDYLAGQSSYEEMVERGVAATRQLAKRQLTWLRGWNQLNWLYTDTTGGQIRKKSDLLKEFLNFLPQTTL</sequence>
<dbReference type="EC" id="2.5.1.75" evidence="10"/>
<evidence type="ECO:0000256" key="11">
    <source>
        <dbReference type="RuleBase" id="RU003783"/>
    </source>
</evidence>
<comment type="catalytic activity">
    <reaction evidence="9 10 11">
        <text>adenosine(37) in tRNA + dimethylallyl diphosphate = N(6)-dimethylallyladenosine(37) in tRNA + diphosphate</text>
        <dbReference type="Rhea" id="RHEA:26482"/>
        <dbReference type="Rhea" id="RHEA-COMP:10162"/>
        <dbReference type="Rhea" id="RHEA-COMP:10375"/>
        <dbReference type="ChEBI" id="CHEBI:33019"/>
        <dbReference type="ChEBI" id="CHEBI:57623"/>
        <dbReference type="ChEBI" id="CHEBI:74411"/>
        <dbReference type="ChEBI" id="CHEBI:74415"/>
        <dbReference type="EC" id="2.5.1.75"/>
    </reaction>
</comment>
<feature type="site" description="Interaction with substrate tRNA" evidence="10">
    <location>
        <position position="124"/>
    </location>
</feature>
<evidence type="ECO:0000256" key="5">
    <source>
        <dbReference type="ARBA" id="ARBA00022694"/>
    </source>
</evidence>
<evidence type="ECO:0000256" key="2">
    <source>
        <dbReference type="ARBA" id="ARBA00003213"/>
    </source>
</evidence>
<comment type="subunit">
    <text evidence="10">Monomer.</text>
</comment>
<evidence type="ECO:0000256" key="8">
    <source>
        <dbReference type="ARBA" id="ARBA00022842"/>
    </source>
</evidence>
<accession>A0A9E5MPT7</accession>
<comment type="caution">
    <text evidence="10">Lacks conserved residue(s) required for the propagation of feature annotation.</text>
</comment>
<comment type="cofactor">
    <cofactor evidence="1 10">
        <name>Mg(2+)</name>
        <dbReference type="ChEBI" id="CHEBI:18420"/>
    </cofactor>
</comment>
<evidence type="ECO:0000256" key="12">
    <source>
        <dbReference type="RuleBase" id="RU003784"/>
    </source>
</evidence>
<dbReference type="PANTHER" id="PTHR11088">
    <property type="entry name" value="TRNA DIMETHYLALLYLTRANSFERASE"/>
    <property type="match status" value="1"/>
</dbReference>
<evidence type="ECO:0000256" key="3">
    <source>
        <dbReference type="ARBA" id="ARBA00005842"/>
    </source>
</evidence>
<dbReference type="SUPFAM" id="SSF52540">
    <property type="entry name" value="P-loop containing nucleoside triphosphate hydrolases"/>
    <property type="match status" value="2"/>
</dbReference>
<comment type="similarity">
    <text evidence="3 10 13">Belongs to the IPP transferase family.</text>
</comment>
<evidence type="ECO:0000256" key="1">
    <source>
        <dbReference type="ARBA" id="ARBA00001946"/>
    </source>
</evidence>
<feature type="region of interest" description="Interaction with substrate tRNA" evidence="10">
    <location>
        <begin position="160"/>
        <end position="164"/>
    </location>
</feature>
<dbReference type="HAMAP" id="MF_00185">
    <property type="entry name" value="IPP_trans"/>
    <property type="match status" value="1"/>
</dbReference>
<keyword evidence="6 10" id="KW-0547">Nucleotide-binding</keyword>
<keyword evidence="7 10" id="KW-0067">ATP-binding</keyword>
<evidence type="ECO:0000256" key="6">
    <source>
        <dbReference type="ARBA" id="ARBA00022741"/>
    </source>
</evidence>
<dbReference type="FunFam" id="1.10.20.140:FF:000001">
    <property type="entry name" value="tRNA dimethylallyltransferase"/>
    <property type="match status" value="1"/>
</dbReference>
<dbReference type="GO" id="GO:0005524">
    <property type="term" value="F:ATP binding"/>
    <property type="evidence" value="ECO:0007669"/>
    <property type="project" value="UniProtKB-UniRule"/>
</dbReference>
<dbReference type="GO" id="GO:0006400">
    <property type="term" value="P:tRNA modification"/>
    <property type="evidence" value="ECO:0007669"/>
    <property type="project" value="TreeGrafter"/>
</dbReference>
<comment type="caution">
    <text evidence="14">The sequence shown here is derived from an EMBL/GenBank/DDBJ whole genome shotgun (WGS) entry which is preliminary data.</text>
</comment>
<name>A0A9E5MPT7_9GAMM</name>
<feature type="binding site" evidence="10">
    <location>
        <begin position="13"/>
        <end position="18"/>
    </location>
    <ligand>
        <name>substrate</name>
    </ligand>
</feature>
<dbReference type="NCBIfam" id="TIGR00174">
    <property type="entry name" value="miaA"/>
    <property type="match status" value="1"/>
</dbReference>
<evidence type="ECO:0000313" key="14">
    <source>
        <dbReference type="EMBL" id="NHO68122.1"/>
    </source>
</evidence>
<dbReference type="InterPro" id="IPR018022">
    <property type="entry name" value="IPT"/>
</dbReference>
<evidence type="ECO:0000256" key="7">
    <source>
        <dbReference type="ARBA" id="ARBA00022840"/>
    </source>
</evidence>
<evidence type="ECO:0000256" key="9">
    <source>
        <dbReference type="ARBA" id="ARBA00049563"/>
    </source>
</evidence>
<dbReference type="PANTHER" id="PTHR11088:SF60">
    <property type="entry name" value="TRNA DIMETHYLALLYLTRANSFERASE"/>
    <property type="match status" value="1"/>
</dbReference>
<feature type="site" description="Interaction with substrate tRNA" evidence="10">
    <location>
        <position position="102"/>
    </location>
</feature>